<evidence type="ECO:0000313" key="3">
    <source>
        <dbReference type="Proteomes" id="UP000032141"/>
    </source>
</evidence>
<reference evidence="2 3" key="1">
    <citation type="journal article" date="2014" name="Genome Biol.">
        <title>Transcriptome and methylome profiling reveals relics of genome dominance in the mesopolyploid Brassica oleracea.</title>
        <authorList>
            <person name="Parkin I.A."/>
            <person name="Koh C."/>
            <person name="Tang H."/>
            <person name="Robinson S.J."/>
            <person name="Kagale S."/>
            <person name="Clarke W.E."/>
            <person name="Town C.D."/>
            <person name="Nixon J."/>
            <person name="Krishnakumar V."/>
            <person name="Bidwell S.L."/>
            <person name="Denoeud F."/>
            <person name="Belcram H."/>
            <person name="Links M.G."/>
            <person name="Just J."/>
            <person name="Clarke C."/>
            <person name="Bender T."/>
            <person name="Huebert T."/>
            <person name="Mason A.S."/>
            <person name="Pires J.C."/>
            <person name="Barker G."/>
            <person name="Moore J."/>
            <person name="Walley P.G."/>
            <person name="Manoli S."/>
            <person name="Batley J."/>
            <person name="Edwards D."/>
            <person name="Nelson M.N."/>
            <person name="Wang X."/>
            <person name="Paterson A.H."/>
            <person name="King G."/>
            <person name="Bancroft I."/>
            <person name="Chalhoub B."/>
            <person name="Sharpe A.G."/>
        </authorList>
    </citation>
    <scope>NUCLEOTIDE SEQUENCE</scope>
    <source>
        <strain evidence="2 3">cv. TO1000</strain>
    </source>
</reference>
<dbReference type="AlphaFoldDB" id="A0A0D3E8I5"/>
<protein>
    <submittedName>
        <fullName evidence="2">Uncharacterized protein</fullName>
    </submittedName>
</protein>
<name>A0A0D3E8I5_BRAOL</name>
<feature type="region of interest" description="Disordered" evidence="1">
    <location>
        <begin position="1"/>
        <end position="25"/>
    </location>
</feature>
<dbReference type="HOGENOM" id="CLU_1344935_0_0_1"/>
<proteinExistence type="predicted"/>
<accession>A0A0D3E8I5</accession>
<keyword evidence="3" id="KW-1185">Reference proteome</keyword>
<organism evidence="2 3">
    <name type="scientific">Brassica oleracea var. oleracea</name>
    <dbReference type="NCBI Taxonomy" id="109376"/>
    <lineage>
        <taxon>Eukaryota</taxon>
        <taxon>Viridiplantae</taxon>
        <taxon>Streptophyta</taxon>
        <taxon>Embryophyta</taxon>
        <taxon>Tracheophyta</taxon>
        <taxon>Spermatophyta</taxon>
        <taxon>Magnoliopsida</taxon>
        <taxon>eudicotyledons</taxon>
        <taxon>Gunneridae</taxon>
        <taxon>Pentapetalae</taxon>
        <taxon>rosids</taxon>
        <taxon>malvids</taxon>
        <taxon>Brassicales</taxon>
        <taxon>Brassicaceae</taxon>
        <taxon>Brassiceae</taxon>
        <taxon>Brassica</taxon>
    </lineage>
</organism>
<reference evidence="2" key="2">
    <citation type="submission" date="2015-03" db="UniProtKB">
        <authorList>
            <consortium name="EnsemblPlants"/>
        </authorList>
    </citation>
    <scope>IDENTIFICATION</scope>
</reference>
<dbReference type="Proteomes" id="UP000032141">
    <property type="component" value="Chromosome C9"/>
</dbReference>
<sequence>MGDHKQTTSSFPSSAVAVGKPPPSPPVTVTGDSAIWSLFEQLEFIDVNFERLKRVLHVLRKETLISDLKKYMSCTYDPDILVSVLSVQDKQFQYQRSVRNKSIDHSYQPEVSRCMYSRKMALKLQESKMDLRSNPFQEGGNELPLGSAPGKTDMHGLIMGSSKDICSLFDSYLTNHENSTHEITWRMFSTQLWSSPKKNQIKQS</sequence>
<evidence type="ECO:0000256" key="1">
    <source>
        <dbReference type="SAM" id="MobiDB-lite"/>
    </source>
</evidence>
<dbReference type="Gramene" id="Bo9g081940.1">
    <property type="protein sequence ID" value="Bo9g081940.1"/>
    <property type="gene ID" value="Bo9g081940"/>
</dbReference>
<dbReference type="EnsemblPlants" id="Bo9g081940.1">
    <property type="protein sequence ID" value="Bo9g081940.1"/>
    <property type="gene ID" value="Bo9g081940"/>
</dbReference>
<evidence type="ECO:0000313" key="2">
    <source>
        <dbReference type="EnsemblPlants" id="Bo9g081940.1"/>
    </source>
</evidence>